<dbReference type="GeneID" id="106665713"/>
<dbReference type="Proteomes" id="UP000494040">
    <property type="component" value="Unassembled WGS sequence"/>
</dbReference>
<dbReference type="RefSeq" id="XP_014247851.1">
    <property type="nucleotide sequence ID" value="XM_014392365.2"/>
</dbReference>
<dbReference type="Pfam" id="PF22928">
    <property type="entry name" value="INTS1_R4"/>
    <property type="match status" value="1"/>
</dbReference>
<feature type="compositionally biased region" description="Low complexity" evidence="1">
    <location>
        <begin position="1"/>
        <end position="15"/>
    </location>
</feature>
<dbReference type="PANTHER" id="PTHR21224">
    <property type="entry name" value="INTEGRATOR COMPLEX SUBUNIT 1"/>
    <property type="match status" value="1"/>
</dbReference>
<feature type="compositionally biased region" description="Low complexity" evidence="1">
    <location>
        <begin position="90"/>
        <end position="101"/>
    </location>
</feature>
<dbReference type="InterPro" id="IPR038902">
    <property type="entry name" value="INTS1"/>
</dbReference>
<organism evidence="6 7">
    <name type="scientific">Cimex lectularius</name>
    <name type="common">Bed bug</name>
    <name type="synonym">Acanthia lectularia</name>
    <dbReference type="NCBI Taxonomy" id="79782"/>
    <lineage>
        <taxon>Eukaryota</taxon>
        <taxon>Metazoa</taxon>
        <taxon>Ecdysozoa</taxon>
        <taxon>Arthropoda</taxon>
        <taxon>Hexapoda</taxon>
        <taxon>Insecta</taxon>
        <taxon>Pterygota</taxon>
        <taxon>Neoptera</taxon>
        <taxon>Paraneoptera</taxon>
        <taxon>Hemiptera</taxon>
        <taxon>Heteroptera</taxon>
        <taxon>Panheteroptera</taxon>
        <taxon>Cimicomorpha</taxon>
        <taxon>Cimicidae</taxon>
        <taxon>Cimex</taxon>
    </lineage>
</organism>
<accession>A0A8I6RPR9</accession>
<dbReference type="InterPro" id="IPR053965">
    <property type="entry name" value="INTS1_R4"/>
</dbReference>
<feature type="region of interest" description="Disordered" evidence="1">
    <location>
        <begin position="1"/>
        <end position="105"/>
    </location>
</feature>
<feature type="domain" description="Integrator complex subunit 1 R3" evidence="3">
    <location>
        <begin position="1665"/>
        <end position="1823"/>
    </location>
</feature>
<reference evidence="6" key="1">
    <citation type="submission" date="2022-01" db="UniProtKB">
        <authorList>
            <consortium name="EnsemblMetazoa"/>
        </authorList>
    </citation>
    <scope>IDENTIFICATION</scope>
</reference>
<evidence type="ECO:0000313" key="7">
    <source>
        <dbReference type="Proteomes" id="UP000494040"/>
    </source>
</evidence>
<keyword evidence="7" id="KW-1185">Reference proteome</keyword>
<dbReference type="InterPro" id="IPR022145">
    <property type="entry name" value="INTS1_RPB2-bd"/>
</dbReference>
<dbReference type="KEGG" id="clec:106665713"/>
<feature type="domain" description="Integrator complex subunit 1 RPB2-binding" evidence="2">
    <location>
        <begin position="308"/>
        <end position="463"/>
    </location>
</feature>
<protein>
    <recommendedName>
        <fullName evidence="8">Integrator complex subunit 1</fullName>
    </recommendedName>
</protein>
<dbReference type="GO" id="GO:0032039">
    <property type="term" value="C:integrator complex"/>
    <property type="evidence" value="ECO:0007669"/>
    <property type="project" value="InterPro"/>
</dbReference>
<dbReference type="RefSeq" id="XP_024084371.1">
    <property type="nucleotide sequence ID" value="XM_024228603.1"/>
</dbReference>
<feature type="compositionally biased region" description="Polar residues" evidence="1">
    <location>
        <begin position="32"/>
        <end position="42"/>
    </location>
</feature>
<dbReference type="GO" id="GO:0034474">
    <property type="term" value="P:U2 snRNA 3'-end processing"/>
    <property type="evidence" value="ECO:0007669"/>
    <property type="project" value="InterPro"/>
</dbReference>
<dbReference type="Pfam" id="PF22927">
    <property type="entry name" value="INT1_R3"/>
    <property type="match status" value="1"/>
</dbReference>
<dbReference type="InterPro" id="IPR053964">
    <property type="entry name" value="INT1_R3"/>
</dbReference>
<feature type="compositionally biased region" description="Low complexity" evidence="1">
    <location>
        <begin position="66"/>
        <end position="81"/>
    </location>
</feature>
<dbReference type="EnsemblMetazoa" id="XM_024228603.1">
    <property type="protein sequence ID" value="XP_024084371.1"/>
    <property type="gene ID" value="LOC106665713"/>
</dbReference>
<dbReference type="InterPro" id="IPR053966">
    <property type="entry name" value="INTS1_INTS2-bd"/>
</dbReference>
<dbReference type="CTD" id="26173"/>
<dbReference type="Pfam" id="PF12432">
    <property type="entry name" value="INTS1_RP2B-bd"/>
    <property type="match status" value="1"/>
</dbReference>
<evidence type="ECO:0000259" key="3">
    <source>
        <dbReference type="Pfam" id="PF22927"/>
    </source>
</evidence>
<sequence>MERTKSSSGRGSKSKAPQFPQDLYVLGAKGSSADNKQRNAPANSGPKATLPQSSGERDRKRDGPALSSSIPSKKSKLSSGLGQRAGVTTSGSSSSSSSSSSTDTWESLALEVDTPELVPNVMEALENDEQDKCIGLICGAIKLLKGQRFKVDSILYIGLSYLSKIKSSLFTNEFIVAGLSSLLKREIVSSSFKTLPSKMNIITALLAINIINNSFKEIKKWPESLLKLYLEDAGGDRNWVDHDLAKNFVENIIYSLGTKHSSAILPEIAGRPEQQEDDIVTTIKMTLSEPFMVETFTPATNRFRWNKDSVENIVLETVKEQLSRRQSIDLINRNFLRMLTALCGVSEVRLLITPRLEAWIQNPKLTRSAQELLMSVCVNCSTHTKKDIEVISSLIKMRLKTKALSSYYQLCIKELVTAHPDNLGTMLKHTIYNELSSSRNPNNMTMLSVIFQCNPLSAADHLATIFLELLMHRDDFLRPLRGLLRELARVLRHELKLQDFCRGLMSHTEPLSREIDSSRSFMSTVDIISLCIFLAVMPHARTEKKDLTQMEKMQFTISTIQCDAIWWLNETVLSVYKPSPADYTHALQKVLLLEPAEQYYKTDNWPPDQDRSLFMRMASEAPVFEKTIITILMIGLSKEHPLSPSDALDLALEITKRAAAVNNPITPILKCDQIQIFDLVFNLSAYRHPDNIDLPSGYKPPSLAISSLYWKGCTLLLILSSHNPEKFGELTWNKYPTLRILMEMCITSHFVFPPGYEDLQLLTVEKQGILEFETHLAAASTKMEITEQSSLLLSQLVTMDPQGPPRRPPQATIETIKALNTPLKLGHLLCRSRQPDFLLDIIHRQGSSQSMPWLADLVHNSDGALNHLPVQCLCEFLLSSGHKQEGKYQQLLKHLQNILTDANQDPVNACEVLDYFLRRLSSPNNRALAIAGLKLVISPLLDEDVDMDRDKSLILKEDPSWLMDQLPKIPHFEAARPQIVASLRSACQVENEPNLVTAYLCFLSQHAIGDLNEMGELVLDMAQLIVERSTIMASILPAGERPNPALDAFLQIFYNYLTKAREPKKDKYTWSESQDQVLVSWPSGEECTVYILVVHAMVILLTYGPEAVSATTQYVHLLNTWFPQDISKSPKGFLVDTSEEALLIPDWLKLRMIRSHVPRLVKAALTDLDMNQLILFIQSFGIPIASMSKLLATLDSAVISDQSSVGDAVIDKTYMIQLVEVQHRRGAKGGETFTSVLDLQDPQKVQPMDIDPLVFPKETVKKKDKFQLSCFSAGQGNSLLETVFLPAKSTYNLEYQFANLLRTLVQEFITNGKTYDKPLVNEVVSFFKVVIEKNNKFILESLSSKLQYSCPLFYLLSNIAIDEDIEFLRSKLSQKEEDAGIKLLLDLLTKRSDSSFWGESKIKDALKMDEDIEMEAEHEECSLTETMNKLLICRDEDSGHLVDKLVKLEPEILGSKMEVQMKLLFCKRKVSTLQCRPYLLTLLTHHASWNTLSHCVEILLKSDSVAQYEPTPVLDFLKALTCSPKLWQGREKHTPKHYTPEDVLNLDVNQLKILTDYIISEGVNAQNGYVSIANKDLTYHLSQRLTLLYQCIVATEIDFAVDIANHLMKKNLPYPKKTKEAEMSKQLLVQLYLKIPSLITHLSESDIKKFFYNFSALSVGGCCTMDVMSHNLISALSETSISKDWNKKSQELELCLRKMASTHPLLVLRQLPMIASVLRGRVDLDWNVFSARGHWRLFQQIANILDLLQPVIYQDHYTTSLHKILNSYLELFQNYAREANTLSPLVAQFVSFLEGYIKHNIKQVEAFIQNQAELIRDLQEEYSYLRTLCVIISSKEYGNEVIITPINIIENPNSQWEARVALTKKDDLASILQFLDFNCGKKPIGAFFSFYCTHIKHSCSQVRTTCHNMIARHLRTNPKAASEAIPYYLNCLESDNPEIVLNALEKLPEVMVCAQELAPPVLQKVFCLGITNNINTAPCISRTIALLNLQSAC</sequence>
<name>A0A8I6RPR9_CIMLE</name>
<dbReference type="OMA" id="CSEFRFY"/>
<dbReference type="Pfam" id="PF22929">
    <property type="entry name" value="INTS1_INTS2-bd"/>
    <property type="match status" value="1"/>
</dbReference>
<dbReference type="OrthoDB" id="19938at2759"/>
<dbReference type="EnsemblMetazoa" id="XM_014392365.2">
    <property type="protein sequence ID" value="XP_014247851.1"/>
    <property type="gene ID" value="LOC106665713"/>
</dbReference>
<evidence type="ECO:0000259" key="4">
    <source>
        <dbReference type="Pfam" id="PF22928"/>
    </source>
</evidence>
<dbReference type="PANTHER" id="PTHR21224:SF1">
    <property type="entry name" value="INTEGRATOR COMPLEX SUBUNIT 1"/>
    <property type="match status" value="1"/>
</dbReference>
<evidence type="ECO:0000259" key="2">
    <source>
        <dbReference type="Pfam" id="PF12432"/>
    </source>
</evidence>
<proteinExistence type="predicted"/>
<evidence type="ECO:0000313" key="6">
    <source>
        <dbReference type="EnsemblMetazoa" id="XP_014247851.1"/>
    </source>
</evidence>
<evidence type="ECO:0008006" key="8">
    <source>
        <dbReference type="Google" id="ProtNLM"/>
    </source>
</evidence>
<evidence type="ECO:0000256" key="1">
    <source>
        <dbReference type="SAM" id="MobiDB-lite"/>
    </source>
</evidence>
<evidence type="ECO:0000259" key="5">
    <source>
        <dbReference type="Pfam" id="PF22929"/>
    </source>
</evidence>
<feature type="domain" description="Integrator complex subunit 1 INTS2-binding" evidence="5">
    <location>
        <begin position="911"/>
        <end position="1233"/>
    </location>
</feature>
<feature type="domain" description="Integrator complex subunit 1 R4" evidence="4">
    <location>
        <begin position="1864"/>
        <end position="1953"/>
    </location>
</feature>